<evidence type="ECO:0000313" key="2">
    <source>
        <dbReference type="Proteomes" id="UP001629156"/>
    </source>
</evidence>
<evidence type="ECO:0008006" key="3">
    <source>
        <dbReference type="Google" id="ProtNLM"/>
    </source>
</evidence>
<comment type="caution">
    <text evidence="1">The sequence shown here is derived from an EMBL/GenBank/DDBJ whole genome shotgun (WGS) entry which is preliminary data.</text>
</comment>
<sequence>MRPVVYLAFMAICLSSCNFILKERAEKEPEVKPDKKVVLGTDQDSHGCVASAGYRWCAMRNECVRIFEEGYRLNPVTEPQEEGIAESAFVIFEENGDRAELYLPDSINSITLKRTTKDGPFISDHWTLHPENGYTLKKDGQTAFVAAKIEENKVTGDYNQQS</sequence>
<dbReference type="Proteomes" id="UP001629156">
    <property type="component" value="Unassembled WGS sequence"/>
</dbReference>
<organism evidence="1 2">
    <name type="scientific">Flavobacterium rhizosphaerae</name>
    <dbReference type="NCBI Taxonomy" id="3163298"/>
    <lineage>
        <taxon>Bacteria</taxon>
        <taxon>Pseudomonadati</taxon>
        <taxon>Bacteroidota</taxon>
        <taxon>Flavobacteriia</taxon>
        <taxon>Flavobacteriales</taxon>
        <taxon>Flavobacteriaceae</taxon>
        <taxon>Flavobacterium</taxon>
    </lineage>
</organism>
<accession>A0ABW8YT33</accession>
<dbReference type="RefSeq" id="WP_408083554.1">
    <property type="nucleotide sequence ID" value="NZ_JBELPZ010000002.1"/>
</dbReference>
<reference evidence="1 2" key="1">
    <citation type="submission" date="2024-06" db="EMBL/GenBank/DDBJ databases">
        <authorList>
            <person name="Kaempfer P."/>
            <person name="Viver T."/>
        </authorList>
    </citation>
    <scope>NUCLEOTIDE SEQUENCE [LARGE SCALE GENOMIC DNA]</scope>
    <source>
        <strain evidence="1 2">ST-119</strain>
    </source>
</reference>
<keyword evidence="2" id="KW-1185">Reference proteome</keyword>
<name>A0ABW8YT33_9FLAO</name>
<dbReference type="EMBL" id="JBELPZ010000002">
    <property type="protein sequence ID" value="MFL9843308.1"/>
    <property type="molecule type" value="Genomic_DNA"/>
</dbReference>
<evidence type="ECO:0000313" key="1">
    <source>
        <dbReference type="EMBL" id="MFL9843308.1"/>
    </source>
</evidence>
<protein>
    <recommendedName>
        <fullName evidence="3">Lipoprotein</fullName>
    </recommendedName>
</protein>
<gene>
    <name evidence="1" type="ORF">ABS766_02640</name>
</gene>
<proteinExistence type="predicted"/>